<gene>
    <name evidence="11" type="primary">gshAB</name>
    <name evidence="9" type="synonym">gshA</name>
    <name evidence="11" type="ordered locus">SNE_A10500</name>
</gene>
<dbReference type="HOGENOM" id="CLU_020728_1_0_0"/>
<dbReference type="PANTHER" id="PTHR38761">
    <property type="entry name" value="GLUTAMATE--CYSTEINE LIGASE"/>
    <property type="match status" value="1"/>
</dbReference>
<dbReference type="OrthoDB" id="9803907at2"/>
<keyword evidence="12" id="KW-1185">Reference proteome</keyword>
<dbReference type="Pfam" id="PF04262">
    <property type="entry name" value="Glu_cys_ligase"/>
    <property type="match status" value="1"/>
</dbReference>
<dbReference type="Pfam" id="PF18419">
    <property type="entry name" value="ATP-grasp_6"/>
    <property type="match status" value="1"/>
</dbReference>
<comment type="pathway">
    <text evidence="1 9">Sulfur metabolism; glutathione biosynthesis; glutathione from L-cysteine and L-glutamate: step 1/2.</text>
</comment>
<evidence type="ECO:0000256" key="7">
    <source>
        <dbReference type="ARBA" id="ARBA00023268"/>
    </source>
</evidence>
<dbReference type="InterPro" id="IPR040657">
    <property type="entry name" value="GshAB_ATP-grasp"/>
</dbReference>
<dbReference type="RefSeq" id="WP_013943394.1">
    <property type="nucleotide sequence ID" value="NC_015713.1"/>
</dbReference>
<evidence type="ECO:0000259" key="10">
    <source>
        <dbReference type="PROSITE" id="PS50975"/>
    </source>
</evidence>
<keyword evidence="7" id="KW-0511">Multifunctional enzyme</keyword>
<keyword evidence="3 9" id="KW-0436">Ligase</keyword>
<dbReference type="GO" id="GO:0046872">
    <property type="term" value="F:metal ion binding"/>
    <property type="evidence" value="ECO:0007669"/>
    <property type="project" value="InterPro"/>
</dbReference>
<dbReference type="SUPFAM" id="SSF56059">
    <property type="entry name" value="Glutathione synthetase ATP-binding domain-like"/>
    <property type="match status" value="1"/>
</dbReference>
<keyword evidence="6 9" id="KW-0067">ATP-binding</keyword>
<dbReference type="InterPro" id="IPR006334">
    <property type="entry name" value="Glut_cys_ligase"/>
</dbReference>
<dbReference type="Gene3D" id="3.30.1490.20">
    <property type="entry name" value="ATP-grasp fold, A domain"/>
    <property type="match status" value="1"/>
</dbReference>
<dbReference type="Gene3D" id="3.30.590.20">
    <property type="match status" value="1"/>
</dbReference>
<reference evidence="11 12" key="1">
    <citation type="journal article" date="2011" name="Mol. Biol. Evol.">
        <title>Unity in variety--the pan-genome of the Chlamydiae.</title>
        <authorList>
            <person name="Collingro A."/>
            <person name="Tischler P."/>
            <person name="Weinmaier T."/>
            <person name="Penz T."/>
            <person name="Heinz E."/>
            <person name="Brunham R.C."/>
            <person name="Read T.D."/>
            <person name="Bavoil P.M."/>
            <person name="Sachse K."/>
            <person name="Kahane S."/>
            <person name="Friedman M.G."/>
            <person name="Rattei T."/>
            <person name="Myers G.S."/>
            <person name="Horn M."/>
        </authorList>
    </citation>
    <scope>NUCLEOTIDE SEQUENCE [LARGE SCALE GENOMIC DNA]</scope>
    <source>
        <strain evidence="12">ATCC VR-1471 / Z</strain>
    </source>
</reference>
<dbReference type="Gene3D" id="3.30.470.20">
    <property type="entry name" value="ATP-grasp fold, B domain"/>
    <property type="match status" value="2"/>
</dbReference>
<protein>
    <recommendedName>
        <fullName evidence="9">Glutamate--cysteine ligase</fullName>
        <ecNumber evidence="9">6.3.2.2</ecNumber>
    </recommendedName>
    <alternativeName>
        <fullName evidence="9">Gamma-ECS</fullName>
        <shortName evidence="9">GCS</shortName>
    </alternativeName>
    <alternativeName>
        <fullName evidence="9">Gamma-glutamylcysteine synthetase</fullName>
    </alternativeName>
</protein>
<feature type="domain" description="ATP-grasp" evidence="10">
    <location>
        <begin position="560"/>
        <end position="812"/>
    </location>
</feature>
<keyword evidence="4 9" id="KW-0317">Glutathione biosynthesis</keyword>
<evidence type="ECO:0000256" key="4">
    <source>
        <dbReference type="ARBA" id="ARBA00022684"/>
    </source>
</evidence>
<comment type="similarity">
    <text evidence="2 9">Belongs to the glutamate--cysteine ligase type 1 family. Type 1 subfamily.</text>
</comment>
<evidence type="ECO:0000256" key="5">
    <source>
        <dbReference type="ARBA" id="ARBA00022741"/>
    </source>
</evidence>
<dbReference type="GO" id="GO:0005524">
    <property type="term" value="F:ATP binding"/>
    <property type="evidence" value="ECO:0007669"/>
    <property type="project" value="UniProtKB-UniRule"/>
</dbReference>
<comment type="catalytic activity">
    <reaction evidence="8 9">
        <text>L-cysteine + L-glutamate + ATP = gamma-L-glutamyl-L-cysteine + ADP + phosphate + H(+)</text>
        <dbReference type="Rhea" id="RHEA:13285"/>
        <dbReference type="ChEBI" id="CHEBI:15378"/>
        <dbReference type="ChEBI" id="CHEBI:29985"/>
        <dbReference type="ChEBI" id="CHEBI:30616"/>
        <dbReference type="ChEBI" id="CHEBI:35235"/>
        <dbReference type="ChEBI" id="CHEBI:43474"/>
        <dbReference type="ChEBI" id="CHEBI:58173"/>
        <dbReference type="ChEBI" id="CHEBI:456216"/>
        <dbReference type="EC" id="6.3.2.2"/>
    </reaction>
</comment>
<dbReference type="UniPathway" id="UPA00142">
    <property type="reaction ID" value="UER00209"/>
</dbReference>
<dbReference type="InterPro" id="IPR011761">
    <property type="entry name" value="ATP-grasp"/>
</dbReference>
<dbReference type="InterPro" id="IPR007370">
    <property type="entry name" value="Glu_cys_ligase"/>
</dbReference>
<organism evidence="11 12">
    <name type="scientific">Simkania negevensis (strain ATCC VR-1471 / DSM 27360 / Z)</name>
    <dbReference type="NCBI Taxonomy" id="331113"/>
    <lineage>
        <taxon>Bacteria</taxon>
        <taxon>Pseudomonadati</taxon>
        <taxon>Chlamydiota</taxon>
        <taxon>Chlamydiia</taxon>
        <taxon>Parachlamydiales</taxon>
        <taxon>Simkaniaceae</taxon>
        <taxon>Simkania</taxon>
    </lineage>
</organism>
<dbReference type="PANTHER" id="PTHR38761:SF1">
    <property type="entry name" value="GLUTAMATE--CYSTEINE LIGASE"/>
    <property type="match status" value="1"/>
</dbReference>
<dbReference type="Proteomes" id="UP000000496">
    <property type="component" value="Chromosome gsn.131"/>
</dbReference>
<dbReference type="HAMAP" id="MF_00578">
    <property type="entry name" value="Glu_cys_ligase"/>
    <property type="match status" value="1"/>
</dbReference>
<evidence type="ECO:0000256" key="6">
    <source>
        <dbReference type="ARBA" id="ARBA00022840"/>
    </source>
</evidence>
<dbReference type="GO" id="GO:0005829">
    <property type="term" value="C:cytosol"/>
    <property type="evidence" value="ECO:0007669"/>
    <property type="project" value="TreeGrafter"/>
</dbReference>
<dbReference type="AlphaFoldDB" id="F8L825"/>
<dbReference type="NCBIfam" id="TIGR01434">
    <property type="entry name" value="glu_cys_ligase"/>
    <property type="match status" value="1"/>
</dbReference>
<dbReference type="eggNOG" id="COG0189">
    <property type="taxonomic scope" value="Bacteria"/>
</dbReference>
<evidence type="ECO:0000313" key="12">
    <source>
        <dbReference type="Proteomes" id="UP000000496"/>
    </source>
</evidence>
<evidence type="ECO:0000256" key="9">
    <source>
        <dbReference type="HAMAP-Rule" id="MF_00578"/>
    </source>
</evidence>
<dbReference type="eggNOG" id="COG2918">
    <property type="taxonomic scope" value="Bacteria"/>
</dbReference>
<keyword evidence="5 9" id="KW-0547">Nucleotide-binding</keyword>
<dbReference type="STRING" id="331113.SNE_A10500"/>
<evidence type="ECO:0000256" key="8">
    <source>
        <dbReference type="ARBA" id="ARBA00048819"/>
    </source>
</evidence>
<evidence type="ECO:0000313" key="11">
    <source>
        <dbReference type="EMBL" id="CCB88927.1"/>
    </source>
</evidence>
<dbReference type="GO" id="GO:0006750">
    <property type="term" value="P:glutathione biosynthetic process"/>
    <property type="evidence" value="ECO:0007669"/>
    <property type="project" value="UniProtKB-UniRule"/>
</dbReference>
<proteinExistence type="inferred from homology"/>
<sequence>MKQLNKLKKHKELLFEFQCGLERETLRISKDGKLSQKPHPIALGSPLTHPYFSTDFGEAQLEWNTPPLSSFVKAKKFLHDLMAYAAQVNSNELFWPYSMPCELNDNIQIARYGSSNAAREKELYRKGLCYRYGKKLQMISSLHFNFSFSQSFWDFFYDLSGSKKSMQSFINDSYFKIIRNFLCEGWLLTYLFGASPAMHESYIDKIPQGFTKKGNTLIHPDATSIRMSYLGYYSRIQDQLTISFKDLDSYLKDMKFAISTPCPLYQKIGTMKNGEPLQINDHFLQIENEHYARIRPKRNLHKGESPLSALKTRGVEYLEVRAIDINPFDPLGLTKDQFLFLHQFLLYCLLKESSTLNEEIRCSLIGNQQKVALLGRQKGLLLQCHKPIPLQEWAARIFKHMEPISHLLGPAYVSNLNQEQAKLKDASLTPSAQVLKALKNETLEAFGLKWAKKHQKEWKSVSPNKIKRLDQTVLTSLQNKQALETASEVLLEGHETLELSTQILMKEALKHGIEVEVLDPSDNFIRLKKGEHIEYVKQATKTSQDTYIASLLMENKHLTKVLLREHGFSTPDSHLYHSIDEAYQDYPLYEKKKIVVKPKSTNFGIGITFVKAHDKKGYHDALKEAFQHGYSILVETFHSGKEYRFLVIDEKVEGVIYRIPAHVIGDGIHTIKELVHLKNHDPSYYRHSRIQLRLTKVEIEKLRSQRLTPNSILPKNKKVFLRENSNVSTGGDAIDVTDDIHPSYFDIATAATKAIGAKICGLDILLSFPHQAATQKNHSIIELNFNPVLYFHAFPNEGKKRNVAEPVLKLLGFK</sequence>
<evidence type="ECO:0000256" key="2">
    <source>
        <dbReference type="ARBA" id="ARBA00008772"/>
    </source>
</evidence>
<dbReference type="PROSITE" id="PS50975">
    <property type="entry name" value="ATP_GRASP"/>
    <property type="match status" value="1"/>
</dbReference>
<dbReference type="KEGG" id="sng:SNE_A10500"/>
<dbReference type="SUPFAM" id="SSF55931">
    <property type="entry name" value="Glutamine synthetase/guanido kinase"/>
    <property type="match status" value="1"/>
</dbReference>
<dbReference type="EMBL" id="FR872582">
    <property type="protein sequence ID" value="CCB88927.1"/>
    <property type="molecule type" value="Genomic_DNA"/>
</dbReference>
<dbReference type="InterPro" id="IPR014746">
    <property type="entry name" value="Gln_synth/guanido_kin_cat_dom"/>
</dbReference>
<evidence type="ECO:0000256" key="1">
    <source>
        <dbReference type="ARBA" id="ARBA00005006"/>
    </source>
</evidence>
<dbReference type="GO" id="GO:0004357">
    <property type="term" value="F:glutamate-cysteine ligase activity"/>
    <property type="evidence" value="ECO:0007669"/>
    <property type="project" value="UniProtKB-UniRule"/>
</dbReference>
<accession>F8L825</accession>
<dbReference type="InterPro" id="IPR013815">
    <property type="entry name" value="ATP_grasp_subdomain_1"/>
</dbReference>
<name>F8L825_SIMNZ</name>
<dbReference type="EC" id="6.3.2.2" evidence="9"/>
<evidence type="ECO:0000256" key="3">
    <source>
        <dbReference type="ARBA" id="ARBA00022598"/>
    </source>
</evidence>